<dbReference type="GO" id="GO:0042802">
    <property type="term" value="F:identical protein binding"/>
    <property type="evidence" value="ECO:0007669"/>
    <property type="project" value="UniProtKB-ARBA"/>
</dbReference>
<dbReference type="GO" id="GO:0000266">
    <property type="term" value="P:mitochondrial fission"/>
    <property type="evidence" value="ECO:0007669"/>
    <property type="project" value="TreeGrafter"/>
</dbReference>
<reference evidence="15 16" key="1">
    <citation type="journal article" date="2018" name="PLoS Genet.">
        <title>Repeat elements organise 3D genome structure and mediate transcription in the filamentous fungus Epichloe festucae.</title>
        <authorList>
            <person name="Winter D.J."/>
            <person name="Ganley A.R.D."/>
            <person name="Young C.A."/>
            <person name="Liachko I."/>
            <person name="Schardl C.L."/>
            <person name="Dupont P.Y."/>
            <person name="Berry D."/>
            <person name="Ram A."/>
            <person name="Scott B."/>
            <person name="Cox M.P."/>
        </authorList>
    </citation>
    <scope>NUCLEOTIDE SEQUENCE [LARGE SCALE GENOMIC DNA]</scope>
    <source>
        <strain evidence="15 16">Fl1</strain>
    </source>
</reference>
<evidence type="ECO:0000259" key="13">
    <source>
        <dbReference type="PROSITE" id="PS51388"/>
    </source>
</evidence>
<dbReference type="PROSITE" id="PS51388">
    <property type="entry name" value="GED"/>
    <property type="match status" value="1"/>
</dbReference>
<evidence type="ECO:0000256" key="6">
    <source>
        <dbReference type="ARBA" id="ARBA00022801"/>
    </source>
</evidence>
<evidence type="ECO:0000256" key="11">
    <source>
        <dbReference type="RuleBase" id="RU003932"/>
    </source>
</evidence>
<dbReference type="InterPro" id="IPR001401">
    <property type="entry name" value="Dynamin_GTPase"/>
</dbReference>
<dbReference type="GO" id="GO:0003924">
    <property type="term" value="F:GTPase activity"/>
    <property type="evidence" value="ECO:0007669"/>
    <property type="project" value="InterPro"/>
</dbReference>
<dbReference type="EMBL" id="CP031387">
    <property type="protein sequence ID" value="QPG99237.1"/>
    <property type="molecule type" value="Genomic_DNA"/>
</dbReference>
<comment type="catalytic activity">
    <reaction evidence="10">
        <text>GTP + H2O = GDP + phosphate + H(+)</text>
        <dbReference type="Rhea" id="RHEA:19669"/>
        <dbReference type="ChEBI" id="CHEBI:15377"/>
        <dbReference type="ChEBI" id="CHEBI:15378"/>
        <dbReference type="ChEBI" id="CHEBI:37565"/>
        <dbReference type="ChEBI" id="CHEBI:43474"/>
        <dbReference type="ChEBI" id="CHEBI:58189"/>
        <dbReference type="EC" id="3.6.5.5"/>
    </reaction>
</comment>
<dbReference type="GO" id="GO:0008017">
    <property type="term" value="F:microtubule binding"/>
    <property type="evidence" value="ECO:0007669"/>
    <property type="project" value="TreeGrafter"/>
</dbReference>
<dbReference type="Pfam" id="PF00350">
    <property type="entry name" value="Dynamin_N"/>
    <property type="match status" value="1"/>
</dbReference>
<keyword evidence="7" id="KW-0496">Mitochondrion</keyword>
<dbReference type="PRINTS" id="PR00195">
    <property type="entry name" value="DYNAMIN"/>
</dbReference>
<evidence type="ECO:0000256" key="10">
    <source>
        <dbReference type="ARBA" id="ARBA00048040"/>
    </source>
</evidence>
<comment type="similarity">
    <text evidence="11">Belongs to the TRAFAC class dynamin-like GTPase superfamily. Dynamin/Fzo/YdjA family.</text>
</comment>
<dbReference type="Proteomes" id="UP000594364">
    <property type="component" value="Chromosome 3"/>
</dbReference>
<feature type="domain" description="GED" evidence="13">
    <location>
        <begin position="711"/>
        <end position="798"/>
    </location>
</feature>
<comment type="subcellular location">
    <subcellularLocation>
        <location evidence="1">Mitochondrion outer membrane</location>
        <topology evidence="1">Peripheral membrane protein</topology>
    </subcellularLocation>
</comment>
<dbReference type="InterPro" id="IPR020850">
    <property type="entry name" value="GED_dom"/>
</dbReference>
<dbReference type="GO" id="GO:0005741">
    <property type="term" value="C:mitochondrial outer membrane"/>
    <property type="evidence" value="ECO:0007669"/>
    <property type="project" value="UniProtKB-SubCell"/>
</dbReference>
<dbReference type="InterPro" id="IPR019762">
    <property type="entry name" value="Dynamin_GTPase_CS"/>
</dbReference>
<dbReference type="GO" id="GO:0005874">
    <property type="term" value="C:microtubule"/>
    <property type="evidence" value="ECO:0007669"/>
    <property type="project" value="TreeGrafter"/>
</dbReference>
<dbReference type="PANTHER" id="PTHR11566:SF235">
    <property type="entry name" value="DYNAMIN-RELATED PROTEIN DNM1"/>
    <property type="match status" value="1"/>
</dbReference>
<dbReference type="SMART" id="SM00302">
    <property type="entry name" value="GED"/>
    <property type="match status" value="1"/>
</dbReference>
<dbReference type="InterPro" id="IPR000375">
    <property type="entry name" value="Dynamin_stalk"/>
</dbReference>
<dbReference type="PANTHER" id="PTHR11566">
    <property type="entry name" value="DYNAMIN"/>
    <property type="match status" value="1"/>
</dbReference>
<evidence type="ECO:0000256" key="2">
    <source>
        <dbReference type="ARBA" id="ARBA00011980"/>
    </source>
</evidence>
<evidence type="ECO:0000256" key="9">
    <source>
        <dbReference type="ARBA" id="ARBA00023136"/>
    </source>
</evidence>
<evidence type="ECO:0000256" key="12">
    <source>
        <dbReference type="SAM" id="MobiDB-lite"/>
    </source>
</evidence>
<feature type="domain" description="Dynamin-type G" evidence="14">
    <location>
        <begin position="27"/>
        <end position="314"/>
    </location>
</feature>
<feature type="compositionally biased region" description="Basic and acidic residues" evidence="12">
    <location>
        <begin position="528"/>
        <end position="551"/>
    </location>
</feature>
<dbReference type="InterPro" id="IPR030381">
    <property type="entry name" value="G_DYNAMIN_dom"/>
</dbReference>
<dbReference type="GO" id="GO:0005525">
    <property type="term" value="F:GTP binding"/>
    <property type="evidence" value="ECO:0007669"/>
    <property type="project" value="UniProtKB-KW"/>
</dbReference>
<keyword evidence="16" id="KW-1185">Reference proteome</keyword>
<dbReference type="InterPro" id="IPR003130">
    <property type="entry name" value="GED"/>
</dbReference>
<dbReference type="SUPFAM" id="SSF52540">
    <property type="entry name" value="P-loop containing nucleoside triphosphate hydrolases"/>
    <property type="match status" value="1"/>
</dbReference>
<dbReference type="EC" id="3.6.5.5" evidence="2"/>
<evidence type="ECO:0000256" key="1">
    <source>
        <dbReference type="ARBA" id="ARBA00004450"/>
    </source>
</evidence>
<dbReference type="InterPro" id="IPR045063">
    <property type="entry name" value="Dynamin_N"/>
</dbReference>
<dbReference type="GO" id="GO:0005777">
    <property type="term" value="C:peroxisome"/>
    <property type="evidence" value="ECO:0007669"/>
    <property type="project" value="UniProtKB-ARBA"/>
</dbReference>
<evidence type="ECO:0000256" key="8">
    <source>
        <dbReference type="ARBA" id="ARBA00023134"/>
    </source>
</evidence>
<gene>
    <name evidence="15" type="ORF">C2857_001273</name>
</gene>
<dbReference type="GO" id="GO:0048312">
    <property type="term" value="P:intracellular distribution of mitochondria"/>
    <property type="evidence" value="ECO:0007669"/>
    <property type="project" value="TreeGrafter"/>
</dbReference>
<dbReference type="PROSITE" id="PS51718">
    <property type="entry name" value="G_DYNAMIN_2"/>
    <property type="match status" value="1"/>
</dbReference>
<dbReference type="AlphaFoldDB" id="A0A7S9KRI0"/>
<dbReference type="Pfam" id="PF02212">
    <property type="entry name" value="GED"/>
    <property type="match status" value="1"/>
</dbReference>
<dbReference type="OrthoDB" id="5061070at2759"/>
<name>A0A7S9KRI0_EPIFF</name>
<accession>A0A7S9KRI0</accession>
<sequence length="798" mass="88447">MAALGEDLLTTVNKLQDLVFNTIGSDSLDLPQIVVVGSQSAGKSSVLENIVGRDFLPRGSGIVTRRPLILQLINVPDDDNAPDPTLDPYRSPAAARRSEWAEYHHIPNRRFTDFSDVKREIENETARVAGSNKGINRQPINLKIYSPHVLNLTLVDLPGLTKVPIGDQPTDIEKQTRNLISEYIAKPNSLILAVSPANVDIVNSEALKLARHVDPLGRRTIGVLTKLDLMDHGTNALDILSGRVYPLKLGFIGVVNRSQQDIQGNKPMDEALQAEMDFFKHHPAYRNMSTRCGTQFLAKTLNTTLMSHIRERLPDIKARLNTLMGQTQQELASYGDMHFSGKEHRGSLILQSMTRFATSFISSIDGTSSEISTKELCGGARIYYIFNSVFGSSLETIDPTSNLSALDIRTAIRNSTGPRPSLFVPEMAFDLLVKPQIKLLEIPSQRCVELVYEELIKICHTCGSTELSRYPRLQAKLIETVSDLLRERLGPASSYVESLISIQRAYINTNHPNFLGAAAAMSHVVSAKQERERKRLIQEERDRREKRRLKELGPNGVEPTEDGEDNAAADKENGRKHPSSKPGRSLSPAVHENAHGSLAAAVNGVRSNSPSRLNGQGLGGARDTFLNYFFGKDGIALNTLPGGPAANAGRHISQSSEPSISQSIRREERIAPRPVPAHTDEYDPTSRSYGLASHLGESNEPAMTDREAMETELIRALISSYFNIVRESIADQVPKAIMHLLVNHSKDVVQNRLVTELYKESLFEELLYEDDGVKKEREKCENLLRTYREAAKIIGEVL</sequence>
<dbReference type="FunFam" id="1.20.120.1240:FF:000002">
    <property type="entry name" value="Dynamin-1-like protein isoform 1"/>
    <property type="match status" value="1"/>
</dbReference>
<keyword evidence="3" id="KW-0597">Phosphoprotein</keyword>
<dbReference type="InterPro" id="IPR027417">
    <property type="entry name" value="P-loop_NTPase"/>
</dbReference>
<dbReference type="CDD" id="cd08771">
    <property type="entry name" value="DLP_1"/>
    <property type="match status" value="1"/>
</dbReference>
<dbReference type="Pfam" id="PF01031">
    <property type="entry name" value="Dynamin_M"/>
    <property type="match status" value="1"/>
</dbReference>
<protein>
    <recommendedName>
        <fullName evidence="2">dynamin GTPase</fullName>
        <ecNumber evidence="2">3.6.5.5</ecNumber>
    </recommendedName>
</protein>
<evidence type="ECO:0000256" key="4">
    <source>
        <dbReference type="ARBA" id="ARBA00022741"/>
    </source>
</evidence>
<dbReference type="Gene3D" id="3.40.50.300">
    <property type="entry name" value="P-loop containing nucleotide triphosphate hydrolases"/>
    <property type="match status" value="1"/>
</dbReference>
<evidence type="ECO:0000256" key="5">
    <source>
        <dbReference type="ARBA" id="ARBA00022787"/>
    </source>
</evidence>
<dbReference type="PROSITE" id="PS00410">
    <property type="entry name" value="G_DYNAMIN_1"/>
    <property type="match status" value="1"/>
</dbReference>
<keyword evidence="6" id="KW-0378">Hydrolase</keyword>
<evidence type="ECO:0000256" key="7">
    <source>
        <dbReference type="ARBA" id="ARBA00023128"/>
    </source>
</evidence>
<organism evidence="15 16">
    <name type="scientific">Epichloe festucae (strain Fl1)</name>
    <dbReference type="NCBI Taxonomy" id="877507"/>
    <lineage>
        <taxon>Eukaryota</taxon>
        <taxon>Fungi</taxon>
        <taxon>Dikarya</taxon>
        <taxon>Ascomycota</taxon>
        <taxon>Pezizomycotina</taxon>
        <taxon>Sordariomycetes</taxon>
        <taxon>Hypocreomycetidae</taxon>
        <taxon>Hypocreales</taxon>
        <taxon>Clavicipitaceae</taxon>
        <taxon>Epichloe</taxon>
    </lineage>
</organism>
<dbReference type="GO" id="GO:0005829">
    <property type="term" value="C:cytosol"/>
    <property type="evidence" value="ECO:0007669"/>
    <property type="project" value="UniProtKB-ARBA"/>
</dbReference>
<keyword evidence="8 11" id="KW-0342">GTP-binding</keyword>
<evidence type="ECO:0000256" key="3">
    <source>
        <dbReference type="ARBA" id="ARBA00022553"/>
    </source>
</evidence>
<dbReference type="FunFam" id="1.20.120.1240:FF:000022">
    <property type="entry name" value="Dynamin-like GTPase Dnm1"/>
    <property type="match status" value="1"/>
</dbReference>
<dbReference type="GO" id="GO:0030001">
    <property type="term" value="P:metal ion transport"/>
    <property type="evidence" value="ECO:0007669"/>
    <property type="project" value="UniProtKB-ARBA"/>
</dbReference>
<evidence type="ECO:0000313" key="15">
    <source>
        <dbReference type="EMBL" id="QPG99237.1"/>
    </source>
</evidence>
<dbReference type="GO" id="GO:0006897">
    <property type="term" value="P:endocytosis"/>
    <property type="evidence" value="ECO:0007669"/>
    <property type="project" value="TreeGrafter"/>
</dbReference>
<keyword evidence="4 11" id="KW-0547">Nucleotide-binding</keyword>
<dbReference type="Gene3D" id="1.20.120.1240">
    <property type="entry name" value="Dynamin, middle domain"/>
    <property type="match status" value="2"/>
</dbReference>
<dbReference type="FunFam" id="3.40.50.300:FF:000383">
    <property type="entry name" value="Dynamin-like gtpase dnm1"/>
    <property type="match status" value="1"/>
</dbReference>
<keyword evidence="9" id="KW-0472">Membrane</keyword>
<dbReference type="GO" id="GO:0016559">
    <property type="term" value="P:peroxisome fission"/>
    <property type="evidence" value="ECO:0007669"/>
    <property type="project" value="TreeGrafter"/>
</dbReference>
<dbReference type="SMART" id="SM00053">
    <property type="entry name" value="DYNc"/>
    <property type="match status" value="1"/>
</dbReference>
<evidence type="ECO:0000259" key="14">
    <source>
        <dbReference type="PROSITE" id="PS51718"/>
    </source>
</evidence>
<dbReference type="InterPro" id="IPR022812">
    <property type="entry name" value="Dynamin"/>
</dbReference>
<feature type="region of interest" description="Disordered" evidence="12">
    <location>
        <begin position="528"/>
        <end position="590"/>
    </location>
</feature>
<evidence type="ECO:0000313" key="16">
    <source>
        <dbReference type="Proteomes" id="UP000594364"/>
    </source>
</evidence>
<keyword evidence="5" id="KW-1000">Mitochondrion outer membrane</keyword>
<proteinExistence type="inferred from homology"/>